<protein>
    <recommendedName>
        <fullName evidence="4">DUF1795 domain-containing protein</fullName>
    </recommendedName>
</protein>
<feature type="signal peptide" evidence="1">
    <location>
        <begin position="1"/>
        <end position="21"/>
    </location>
</feature>
<dbReference type="EMBL" id="RYFI01000027">
    <property type="protein sequence ID" value="RXF68258.1"/>
    <property type="molecule type" value="Genomic_DNA"/>
</dbReference>
<sequence>MTARGVSRLLSAVLLAGAAHAAEPVRDEATGLTIQPPEGYVATRAEGDPRYAAVYAVQKQGEVDTGCKIAFQPTQAQPGEGEPALSQAEINAFTQKKEWIDLIRATLALRYDVATVEPFPHMGLSGAAVVADFKPIEGEPKTAEVRSFLVVYDTPKGRTTIVCVGDKAGFEKRKGEFEAIARSVAPPR</sequence>
<evidence type="ECO:0000313" key="3">
    <source>
        <dbReference type="Proteomes" id="UP000289708"/>
    </source>
</evidence>
<reference evidence="2 3" key="1">
    <citation type="submission" date="2018-12" db="EMBL/GenBank/DDBJ databases">
        <title>bacterium Hansschlegelia zhihuaiae S113.</title>
        <authorList>
            <person name="He J."/>
        </authorList>
    </citation>
    <scope>NUCLEOTIDE SEQUENCE [LARGE SCALE GENOMIC DNA]</scope>
    <source>
        <strain evidence="2 3">S 113</strain>
    </source>
</reference>
<name>A0A4Q0M5G2_9HYPH</name>
<feature type="chain" id="PRO_5020298893" description="DUF1795 domain-containing protein" evidence="1">
    <location>
        <begin position="22"/>
        <end position="188"/>
    </location>
</feature>
<proteinExistence type="predicted"/>
<keyword evidence="1" id="KW-0732">Signal</keyword>
<dbReference type="OrthoDB" id="8445854at2"/>
<dbReference type="AlphaFoldDB" id="A0A4Q0M5G2"/>
<accession>A0A4Q0M5G2</accession>
<evidence type="ECO:0008006" key="4">
    <source>
        <dbReference type="Google" id="ProtNLM"/>
    </source>
</evidence>
<gene>
    <name evidence="2" type="ORF">EK403_20395</name>
</gene>
<evidence type="ECO:0000256" key="1">
    <source>
        <dbReference type="SAM" id="SignalP"/>
    </source>
</evidence>
<organism evidence="2 3">
    <name type="scientific">Hansschlegelia zhihuaiae</name>
    <dbReference type="NCBI Taxonomy" id="405005"/>
    <lineage>
        <taxon>Bacteria</taxon>
        <taxon>Pseudomonadati</taxon>
        <taxon>Pseudomonadota</taxon>
        <taxon>Alphaproteobacteria</taxon>
        <taxon>Hyphomicrobiales</taxon>
        <taxon>Methylopilaceae</taxon>
        <taxon>Hansschlegelia</taxon>
    </lineage>
</organism>
<evidence type="ECO:0000313" key="2">
    <source>
        <dbReference type="EMBL" id="RXF68258.1"/>
    </source>
</evidence>
<dbReference type="RefSeq" id="WP_128779293.1">
    <property type="nucleotide sequence ID" value="NZ_RYFI01000027.1"/>
</dbReference>
<comment type="caution">
    <text evidence="2">The sequence shown here is derived from an EMBL/GenBank/DDBJ whole genome shotgun (WGS) entry which is preliminary data.</text>
</comment>
<dbReference type="Proteomes" id="UP000289708">
    <property type="component" value="Unassembled WGS sequence"/>
</dbReference>
<keyword evidence="3" id="KW-1185">Reference proteome</keyword>